<reference evidence="1" key="1">
    <citation type="journal article" date="2020" name="mSystems">
        <title>Genome- and Community-Level Interaction Insights into Carbon Utilization and Element Cycling Functions of Hydrothermarchaeota in Hydrothermal Sediment.</title>
        <authorList>
            <person name="Zhou Z."/>
            <person name="Liu Y."/>
            <person name="Xu W."/>
            <person name="Pan J."/>
            <person name="Luo Z.H."/>
            <person name="Li M."/>
        </authorList>
    </citation>
    <scope>NUCLEOTIDE SEQUENCE [LARGE SCALE GENOMIC DNA]</scope>
    <source>
        <strain evidence="1">SpSt-648</strain>
    </source>
</reference>
<name>A0A7C4NN90_STAMA</name>
<proteinExistence type="predicted"/>
<sequence>MRIILNGPYSEERGEYTKVLLIVKKFTYMFNVSINLHTLNWSSWDQDISITIINEGEVPVFFKGGAVLVHGVNTVIGWFTIEDPYIPVDVNQSKNIVVKLVFLDDCKSSYEGETRDVDLLFEFISISYINITF</sequence>
<dbReference type="EMBL" id="DTBP01000038">
    <property type="protein sequence ID" value="HGQ74347.1"/>
    <property type="molecule type" value="Genomic_DNA"/>
</dbReference>
<evidence type="ECO:0000313" key="1">
    <source>
        <dbReference type="EMBL" id="HGQ74347.1"/>
    </source>
</evidence>
<dbReference type="AlphaFoldDB" id="A0A7C4NN90"/>
<protein>
    <submittedName>
        <fullName evidence="1">Uncharacterized protein</fullName>
    </submittedName>
</protein>
<organism evidence="1">
    <name type="scientific">Staphylothermus marinus</name>
    <dbReference type="NCBI Taxonomy" id="2280"/>
    <lineage>
        <taxon>Archaea</taxon>
        <taxon>Thermoproteota</taxon>
        <taxon>Thermoprotei</taxon>
        <taxon>Desulfurococcales</taxon>
        <taxon>Desulfurococcaceae</taxon>
        <taxon>Staphylothermus</taxon>
    </lineage>
</organism>
<accession>A0A7C4NN90</accession>
<gene>
    <name evidence="1" type="ORF">ENU20_04655</name>
</gene>
<comment type="caution">
    <text evidence="1">The sequence shown here is derived from an EMBL/GenBank/DDBJ whole genome shotgun (WGS) entry which is preliminary data.</text>
</comment>